<dbReference type="Pfam" id="PF03959">
    <property type="entry name" value="FSH1"/>
    <property type="match status" value="1"/>
</dbReference>
<dbReference type="EMBL" id="CDHN01000004">
    <property type="protein sequence ID" value="CEJ91711.1"/>
    <property type="molecule type" value="Genomic_DNA"/>
</dbReference>
<dbReference type="InterPro" id="IPR029058">
    <property type="entry name" value="AB_hydrolase_fold"/>
</dbReference>
<reference evidence="3 4" key="1">
    <citation type="journal article" date="2015" name="Genome Announc.">
        <title>Draft Genome Sequence and Gene Annotation of the Entomopathogenic Fungus Verticillium hemipterigenum.</title>
        <authorList>
            <person name="Horn F."/>
            <person name="Habel A."/>
            <person name="Scharf D.H."/>
            <person name="Dworschak J."/>
            <person name="Brakhage A.A."/>
            <person name="Guthke R."/>
            <person name="Hertweck C."/>
            <person name="Linde J."/>
        </authorList>
    </citation>
    <scope>NUCLEOTIDE SEQUENCE [LARGE SCALE GENOMIC DNA]</scope>
</reference>
<dbReference type="GO" id="GO:0005634">
    <property type="term" value="C:nucleus"/>
    <property type="evidence" value="ECO:0007669"/>
    <property type="project" value="TreeGrafter"/>
</dbReference>
<proteinExistence type="predicted"/>
<evidence type="ECO:0000313" key="4">
    <source>
        <dbReference type="Proteomes" id="UP000039046"/>
    </source>
</evidence>
<evidence type="ECO:0000259" key="2">
    <source>
        <dbReference type="Pfam" id="PF03959"/>
    </source>
</evidence>
<dbReference type="InterPro" id="IPR005645">
    <property type="entry name" value="FSH-like_dom"/>
</dbReference>
<dbReference type="GO" id="GO:0016787">
    <property type="term" value="F:hydrolase activity"/>
    <property type="evidence" value="ECO:0007669"/>
    <property type="project" value="UniProtKB-KW"/>
</dbReference>
<evidence type="ECO:0000313" key="3">
    <source>
        <dbReference type="EMBL" id="CEJ91711.1"/>
    </source>
</evidence>
<dbReference type="PANTHER" id="PTHR48070:SF6">
    <property type="entry name" value="ESTERASE OVCA2"/>
    <property type="match status" value="1"/>
</dbReference>
<dbReference type="GO" id="GO:0005737">
    <property type="term" value="C:cytoplasm"/>
    <property type="evidence" value="ECO:0007669"/>
    <property type="project" value="TreeGrafter"/>
</dbReference>
<dbReference type="SUPFAM" id="SSF53474">
    <property type="entry name" value="alpha/beta-Hydrolases"/>
    <property type="match status" value="1"/>
</dbReference>
<dbReference type="OrthoDB" id="2094269at2759"/>
<gene>
    <name evidence="3" type="ORF">VHEMI07404</name>
</gene>
<name>A0A0A1T3I0_9HYPO</name>
<keyword evidence="4" id="KW-1185">Reference proteome</keyword>
<dbReference type="PANTHER" id="PTHR48070">
    <property type="entry name" value="ESTERASE OVCA2"/>
    <property type="match status" value="1"/>
</dbReference>
<organism evidence="3 4">
    <name type="scientific">[Torrubiella] hemipterigena</name>
    <dbReference type="NCBI Taxonomy" id="1531966"/>
    <lineage>
        <taxon>Eukaryota</taxon>
        <taxon>Fungi</taxon>
        <taxon>Dikarya</taxon>
        <taxon>Ascomycota</taxon>
        <taxon>Pezizomycotina</taxon>
        <taxon>Sordariomycetes</taxon>
        <taxon>Hypocreomycetidae</taxon>
        <taxon>Hypocreales</taxon>
        <taxon>Clavicipitaceae</taxon>
        <taxon>Clavicipitaceae incertae sedis</taxon>
        <taxon>'Torrubiella' clade</taxon>
    </lineage>
</organism>
<dbReference type="AlphaFoldDB" id="A0A0A1T3I0"/>
<dbReference type="Gene3D" id="3.40.50.1820">
    <property type="entry name" value="alpha/beta hydrolase"/>
    <property type="match status" value="1"/>
</dbReference>
<dbReference type="Proteomes" id="UP000039046">
    <property type="component" value="Unassembled WGS sequence"/>
</dbReference>
<feature type="domain" description="Serine hydrolase" evidence="2">
    <location>
        <begin position="3"/>
        <end position="229"/>
    </location>
</feature>
<dbReference type="HOGENOM" id="CLU_1255956_0_0_1"/>
<dbReference type="InterPro" id="IPR050593">
    <property type="entry name" value="LovG"/>
</dbReference>
<sequence length="244" mass="27843">MLNILVIHGYVQSAATVAENTLPLREALADIAHLHYVDGPRLDASPSRPWWILDSDLEHDIRAADRWKDVVEWWSQELSKNQYDGIIGLSQGAAMTALLLSMLKSPEKVPGFKVTKEQPIQFAILCSGLSPFLLKDYTGLQLLFIKVFGPSMSRMAVYTKFRIYPRYIASGILLTERFISWLMYNWLLAVDPADTIVPAWKTEALQKLFTDSQLLSHSEGHRIPVQGNWPKNMRKFIQQNMREG</sequence>
<keyword evidence="1" id="KW-0378">Hydrolase</keyword>
<accession>A0A0A1T3I0</accession>
<evidence type="ECO:0000256" key="1">
    <source>
        <dbReference type="ARBA" id="ARBA00022801"/>
    </source>
</evidence>
<dbReference type="STRING" id="1531966.A0A0A1T3I0"/>
<protein>
    <recommendedName>
        <fullName evidence="2">Serine hydrolase domain-containing protein</fullName>
    </recommendedName>
</protein>